<sequence length="78" mass="9223">MSASEAYYRQEEGIKFKDWAKGGLEFLLMNYTDVLTTSQIALIEKKLAKLYLKEKREMPFKTTYSFHLPQTHNKDTKQ</sequence>
<dbReference type="EMBL" id="CP054492">
    <property type="protein sequence ID" value="QOY51357.1"/>
    <property type="molecule type" value="Genomic_DNA"/>
</dbReference>
<reference evidence="1 2" key="1">
    <citation type="submission" date="2020-05" db="EMBL/GenBank/DDBJ databases">
        <title>Sulfurimonas marisnigri, sp. nov., and Sulfurimonas baltica, sp. nov., manganese oxide reducing chemolithoautotrophs of the class Epsilonproteobacteria isolated from the pelagic redoxclines of the Black and Baltic Seas and emended description of the genus Sulfurimonas.</title>
        <authorList>
            <person name="Henkel J.V."/>
            <person name="Laudan C."/>
            <person name="Werner J."/>
            <person name="Neu T."/>
            <person name="Plewe S."/>
            <person name="Sproer C."/>
            <person name="Bunk B."/>
            <person name="Schulz-Vogt H.N."/>
        </authorList>
    </citation>
    <scope>NUCLEOTIDE SEQUENCE [LARGE SCALE GENOMIC DNA]</scope>
    <source>
        <strain evidence="1 2">GD2</strain>
    </source>
</reference>
<keyword evidence="2" id="KW-1185">Reference proteome</keyword>
<evidence type="ECO:0000313" key="1">
    <source>
        <dbReference type="EMBL" id="QOY51357.1"/>
    </source>
</evidence>
<dbReference type="RefSeq" id="WP_194368470.1">
    <property type="nucleotide sequence ID" value="NZ_CP054492.1"/>
</dbReference>
<dbReference type="Proteomes" id="UP000593994">
    <property type="component" value="Chromosome"/>
</dbReference>
<dbReference type="AlphaFoldDB" id="A0A7S7RLP7"/>
<dbReference type="KEGG" id="sbal:HUE88_09520"/>
<proteinExistence type="predicted"/>
<gene>
    <name evidence="1" type="ORF">HUE88_09520</name>
</gene>
<name>A0A7S7RLP7_9BACT</name>
<evidence type="ECO:0000313" key="2">
    <source>
        <dbReference type="Proteomes" id="UP000593994"/>
    </source>
</evidence>
<organism evidence="1 2">
    <name type="scientific">Candidatus Sulfurimonas baltica</name>
    <dbReference type="NCBI Taxonomy" id="2740404"/>
    <lineage>
        <taxon>Bacteria</taxon>
        <taxon>Pseudomonadati</taxon>
        <taxon>Campylobacterota</taxon>
        <taxon>Epsilonproteobacteria</taxon>
        <taxon>Campylobacterales</taxon>
        <taxon>Sulfurimonadaceae</taxon>
        <taxon>Sulfurimonas</taxon>
    </lineage>
</organism>
<protein>
    <submittedName>
        <fullName evidence="1">Uncharacterized protein</fullName>
    </submittedName>
</protein>
<accession>A0A7S7RLP7</accession>